<keyword evidence="2" id="KW-1133">Transmembrane helix</keyword>
<gene>
    <name evidence="3" type="ORF">SARC_12819</name>
</gene>
<feature type="non-terminal residue" evidence="3">
    <location>
        <position position="115"/>
    </location>
</feature>
<dbReference type="GeneID" id="25913323"/>
<dbReference type="EMBL" id="KQ244216">
    <property type="protein sequence ID" value="KNC74640.1"/>
    <property type="molecule type" value="Genomic_DNA"/>
</dbReference>
<name>A0A0L0FD26_9EUKA</name>
<dbReference type="Proteomes" id="UP000054560">
    <property type="component" value="Unassembled WGS sequence"/>
</dbReference>
<keyword evidence="2" id="KW-0472">Membrane</keyword>
<protein>
    <submittedName>
        <fullName evidence="3">Uncharacterized protein</fullName>
    </submittedName>
</protein>
<reference evidence="3 4" key="1">
    <citation type="submission" date="2011-02" db="EMBL/GenBank/DDBJ databases">
        <title>The Genome Sequence of Sphaeroforma arctica JP610.</title>
        <authorList>
            <consortium name="The Broad Institute Genome Sequencing Platform"/>
            <person name="Russ C."/>
            <person name="Cuomo C."/>
            <person name="Young S.K."/>
            <person name="Zeng Q."/>
            <person name="Gargeya S."/>
            <person name="Alvarado L."/>
            <person name="Berlin A."/>
            <person name="Chapman S.B."/>
            <person name="Chen Z."/>
            <person name="Freedman E."/>
            <person name="Gellesch M."/>
            <person name="Goldberg J."/>
            <person name="Griggs A."/>
            <person name="Gujja S."/>
            <person name="Heilman E."/>
            <person name="Heiman D."/>
            <person name="Howarth C."/>
            <person name="Mehta T."/>
            <person name="Neiman D."/>
            <person name="Pearson M."/>
            <person name="Roberts A."/>
            <person name="Saif S."/>
            <person name="Shea T."/>
            <person name="Shenoy N."/>
            <person name="Sisk P."/>
            <person name="Stolte C."/>
            <person name="Sykes S."/>
            <person name="White J."/>
            <person name="Yandava C."/>
            <person name="Burger G."/>
            <person name="Gray M.W."/>
            <person name="Holland P.W.H."/>
            <person name="King N."/>
            <person name="Lang F.B.F."/>
            <person name="Roger A.J."/>
            <person name="Ruiz-Trillo I."/>
            <person name="Haas B."/>
            <person name="Nusbaum C."/>
            <person name="Birren B."/>
        </authorList>
    </citation>
    <scope>NUCLEOTIDE SEQUENCE [LARGE SCALE GENOMIC DNA]</scope>
    <source>
        <strain evidence="3 4">JP610</strain>
    </source>
</reference>
<proteinExistence type="predicted"/>
<dbReference type="AlphaFoldDB" id="A0A0L0FD26"/>
<dbReference type="RefSeq" id="XP_014148542.1">
    <property type="nucleotide sequence ID" value="XM_014293067.1"/>
</dbReference>
<evidence type="ECO:0000256" key="2">
    <source>
        <dbReference type="SAM" id="Phobius"/>
    </source>
</evidence>
<evidence type="ECO:0000256" key="1">
    <source>
        <dbReference type="SAM" id="MobiDB-lite"/>
    </source>
</evidence>
<feature type="region of interest" description="Disordered" evidence="1">
    <location>
        <begin position="1"/>
        <end position="24"/>
    </location>
</feature>
<evidence type="ECO:0000313" key="3">
    <source>
        <dbReference type="EMBL" id="KNC74640.1"/>
    </source>
</evidence>
<evidence type="ECO:0000313" key="4">
    <source>
        <dbReference type="Proteomes" id="UP000054560"/>
    </source>
</evidence>
<organism evidence="3 4">
    <name type="scientific">Sphaeroforma arctica JP610</name>
    <dbReference type="NCBI Taxonomy" id="667725"/>
    <lineage>
        <taxon>Eukaryota</taxon>
        <taxon>Ichthyosporea</taxon>
        <taxon>Ichthyophonida</taxon>
        <taxon>Sphaeroforma</taxon>
    </lineage>
</organism>
<keyword evidence="4" id="KW-1185">Reference proteome</keyword>
<feature type="transmembrane region" description="Helical" evidence="2">
    <location>
        <begin position="48"/>
        <end position="73"/>
    </location>
</feature>
<keyword evidence="2" id="KW-0812">Transmembrane</keyword>
<sequence length="115" mass="12966">MSGYDQVYTTPSVGSARRSESFGEGLQRRFKKRVQLEYYKLTSGDASFAHAILTVFTGVACVVLAVVVCNGFLNILFHWSTPEPNLPTMPRQVSVVIPTYHERENIPNLVERVFK</sequence>
<accession>A0A0L0FD26</accession>